<organism evidence="1 2">
    <name type="scientific">Marivirga lumbricoides</name>
    <dbReference type="NCBI Taxonomy" id="1046115"/>
    <lineage>
        <taxon>Bacteria</taxon>
        <taxon>Pseudomonadati</taxon>
        <taxon>Bacteroidota</taxon>
        <taxon>Cytophagia</taxon>
        <taxon>Cytophagales</taxon>
        <taxon>Marivirgaceae</taxon>
        <taxon>Marivirga</taxon>
    </lineage>
</organism>
<accession>A0ABQ1N4L4</accession>
<reference evidence="2" key="1">
    <citation type="journal article" date="2019" name="Int. J. Syst. Evol. Microbiol.">
        <title>The Global Catalogue of Microorganisms (GCM) 10K type strain sequencing project: providing services to taxonomists for standard genome sequencing and annotation.</title>
        <authorList>
            <consortium name="The Broad Institute Genomics Platform"/>
            <consortium name="The Broad Institute Genome Sequencing Center for Infectious Disease"/>
            <person name="Wu L."/>
            <person name="Ma J."/>
        </authorList>
    </citation>
    <scope>NUCLEOTIDE SEQUENCE [LARGE SCALE GENOMIC DNA]</scope>
    <source>
        <strain evidence="2">CGMCC 1.10832</strain>
    </source>
</reference>
<evidence type="ECO:0000313" key="1">
    <source>
        <dbReference type="EMBL" id="GGC48845.1"/>
    </source>
</evidence>
<evidence type="ECO:0000313" key="2">
    <source>
        <dbReference type="Proteomes" id="UP000636010"/>
    </source>
</evidence>
<sequence>MRLLLNLIKINIMKVYIYILFLNILNFSECEDSLQLDEIEPSTNLSTTIEALSKSQKDCKYYNSKLMFLIKDISEADSLRVRITMIEGLDFLTSSSQKNIKGFFEADGHTVLVVSDSLKNLYIKTGRKKKFTYNKDFEAYPSDYSLWVYEIKEGQLNLLESYKIHCN</sequence>
<comment type="caution">
    <text evidence="1">The sequence shown here is derived from an EMBL/GenBank/DDBJ whole genome shotgun (WGS) entry which is preliminary data.</text>
</comment>
<protein>
    <submittedName>
        <fullName evidence="1">Uncharacterized protein</fullName>
    </submittedName>
</protein>
<name>A0ABQ1N4L4_9BACT</name>
<dbReference type="Proteomes" id="UP000636010">
    <property type="component" value="Unassembled WGS sequence"/>
</dbReference>
<keyword evidence="2" id="KW-1185">Reference proteome</keyword>
<dbReference type="EMBL" id="BMEC01000013">
    <property type="protein sequence ID" value="GGC48845.1"/>
    <property type="molecule type" value="Genomic_DNA"/>
</dbReference>
<gene>
    <name evidence="1" type="ORF">GCM10011506_38110</name>
</gene>
<proteinExistence type="predicted"/>